<keyword evidence="6" id="KW-0653">Protein transport</keyword>
<keyword evidence="10" id="KW-0969">Cilium</keyword>
<feature type="compositionally biased region" description="Basic and acidic residues" evidence="8">
    <location>
        <begin position="53"/>
        <end position="78"/>
    </location>
</feature>
<dbReference type="SUPFAM" id="SSF160527">
    <property type="entry name" value="V-type ATPase subunit E-like"/>
    <property type="match status" value="1"/>
</dbReference>
<evidence type="ECO:0000313" key="10">
    <source>
        <dbReference type="EMBL" id="SHK76023.1"/>
    </source>
</evidence>
<dbReference type="RefSeq" id="WP_170868423.1">
    <property type="nucleotide sequence ID" value="NZ_FQZU01000033.1"/>
</dbReference>
<keyword evidence="5" id="KW-1005">Bacterial flagellum biogenesis</keyword>
<comment type="function">
    <text evidence="1">Needed for flagellar regrowth and assembly.</text>
</comment>
<evidence type="ECO:0000256" key="4">
    <source>
        <dbReference type="ARBA" id="ARBA00022448"/>
    </source>
</evidence>
<organism evidence="10 11">
    <name type="scientific">Desulfatibacillum alkenivorans DSM 16219</name>
    <dbReference type="NCBI Taxonomy" id="1121393"/>
    <lineage>
        <taxon>Bacteria</taxon>
        <taxon>Pseudomonadati</taxon>
        <taxon>Thermodesulfobacteriota</taxon>
        <taxon>Desulfobacteria</taxon>
        <taxon>Desulfobacterales</taxon>
        <taxon>Desulfatibacillaceae</taxon>
        <taxon>Desulfatibacillum</taxon>
    </lineage>
</organism>
<feature type="compositionally biased region" description="Acidic residues" evidence="8">
    <location>
        <begin position="29"/>
        <end position="39"/>
    </location>
</feature>
<dbReference type="GO" id="GO:0015031">
    <property type="term" value="P:protein transport"/>
    <property type="evidence" value="ECO:0007669"/>
    <property type="project" value="UniProtKB-KW"/>
</dbReference>
<dbReference type="AlphaFoldDB" id="A0A1M6V3I6"/>
<keyword evidence="11" id="KW-1185">Reference proteome</keyword>
<evidence type="ECO:0000256" key="3">
    <source>
        <dbReference type="ARBA" id="ARBA00016507"/>
    </source>
</evidence>
<dbReference type="InterPro" id="IPR038495">
    <property type="entry name" value="ATPase_E_C"/>
</dbReference>
<dbReference type="Pfam" id="PF02108">
    <property type="entry name" value="FliH"/>
    <property type="match status" value="1"/>
</dbReference>
<dbReference type="Gene3D" id="3.30.2320.30">
    <property type="entry name" value="ATP synthase, E subunit, C-terminal"/>
    <property type="match status" value="1"/>
</dbReference>
<dbReference type="PANTHER" id="PTHR34982:SF1">
    <property type="entry name" value="FLAGELLAR ASSEMBLY PROTEIN FLIH"/>
    <property type="match status" value="1"/>
</dbReference>
<keyword evidence="10" id="KW-0282">Flagellum</keyword>
<feature type="region of interest" description="Disordered" evidence="8">
    <location>
        <begin position="1"/>
        <end position="78"/>
    </location>
</feature>
<protein>
    <recommendedName>
        <fullName evidence="3">Flagellar assembly protein FliH</fullName>
    </recommendedName>
</protein>
<keyword evidence="7" id="KW-1006">Bacterial flagellum protein export</keyword>
<proteinExistence type="inferred from homology"/>
<gene>
    <name evidence="10" type="ORF">SAMN02745216_04028</name>
</gene>
<dbReference type="InterPro" id="IPR051472">
    <property type="entry name" value="T3SS_Stator/FliH"/>
</dbReference>
<evidence type="ECO:0000256" key="6">
    <source>
        <dbReference type="ARBA" id="ARBA00022927"/>
    </source>
</evidence>
<feature type="domain" description="Flagellar assembly protein FliH/Type III secretion system HrpE" evidence="9">
    <location>
        <begin position="88"/>
        <end position="217"/>
    </location>
</feature>
<dbReference type="EMBL" id="FQZU01000033">
    <property type="protein sequence ID" value="SHK76023.1"/>
    <property type="molecule type" value="Genomic_DNA"/>
</dbReference>
<reference evidence="11" key="1">
    <citation type="submission" date="2016-11" db="EMBL/GenBank/DDBJ databases">
        <authorList>
            <person name="Varghese N."/>
            <person name="Submissions S."/>
        </authorList>
    </citation>
    <scope>NUCLEOTIDE SEQUENCE [LARGE SCALE GENOMIC DNA]</scope>
    <source>
        <strain evidence="11">DSM 16219</strain>
    </source>
</reference>
<evidence type="ECO:0000256" key="5">
    <source>
        <dbReference type="ARBA" id="ARBA00022795"/>
    </source>
</evidence>
<dbReference type="InterPro" id="IPR018035">
    <property type="entry name" value="Flagellar_FliH/T3SS_HrpE"/>
</dbReference>
<name>A0A1M6V3I6_9BACT</name>
<dbReference type="GO" id="GO:0005829">
    <property type="term" value="C:cytosol"/>
    <property type="evidence" value="ECO:0007669"/>
    <property type="project" value="TreeGrafter"/>
</dbReference>
<evidence type="ECO:0000256" key="8">
    <source>
        <dbReference type="SAM" id="MobiDB-lite"/>
    </source>
</evidence>
<sequence>MQYQPFLLNELAKPEPPKPAKPPRHAMQEEEDREGGDAPDLERIHQQAQEILEDARKQAEEVEREAYEQGFKQGEKDGQEIGSMKLEKILDRIEQISRDLDSYHETFVQKHEKEILSLVSAIAAKVIKAQVDLEPETVKNAVMEALSVVSDWQEVTVRVDPSDFEFLDEMRPEFFEKVASLRSINIVPDSSVEKGGCIVSSDFGEVDASIESRLDKVSQAIMDVYYSRR</sequence>
<dbReference type="PANTHER" id="PTHR34982">
    <property type="entry name" value="YOP PROTEINS TRANSLOCATION PROTEIN L"/>
    <property type="match status" value="1"/>
</dbReference>
<evidence type="ECO:0000313" key="11">
    <source>
        <dbReference type="Proteomes" id="UP000183994"/>
    </source>
</evidence>
<dbReference type="GO" id="GO:0044781">
    <property type="term" value="P:bacterial-type flagellum organization"/>
    <property type="evidence" value="ECO:0007669"/>
    <property type="project" value="UniProtKB-KW"/>
</dbReference>
<comment type="similarity">
    <text evidence="2">Belongs to the FliH family.</text>
</comment>
<accession>A0A1M6V3I6</accession>
<keyword evidence="4" id="KW-0813">Transport</keyword>
<keyword evidence="10" id="KW-0966">Cell projection</keyword>
<dbReference type="Proteomes" id="UP000183994">
    <property type="component" value="Unassembled WGS sequence"/>
</dbReference>
<dbReference type="STRING" id="1121393.SAMN02745216_04028"/>
<evidence type="ECO:0000259" key="9">
    <source>
        <dbReference type="Pfam" id="PF02108"/>
    </source>
</evidence>
<evidence type="ECO:0000256" key="2">
    <source>
        <dbReference type="ARBA" id="ARBA00006602"/>
    </source>
</evidence>
<evidence type="ECO:0000256" key="7">
    <source>
        <dbReference type="ARBA" id="ARBA00023225"/>
    </source>
</evidence>
<evidence type="ECO:0000256" key="1">
    <source>
        <dbReference type="ARBA" id="ARBA00003041"/>
    </source>
</evidence>